<evidence type="ECO:0000313" key="7">
    <source>
        <dbReference type="Proteomes" id="UP000294813"/>
    </source>
</evidence>
<proteinExistence type="inferred from homology"/>
<organism evidence="6 7">
    <name type="scientific">Heliophilum fasciatum</name>
    <dbReference type="NCBI Taxonomy" id="35700"/>
    <lineage>
        <taxon>Bacteria</taxon>
        <taxon>Bacillati</taxon>
        <taxon>Bacillota</taxon>
        <taxon>Clostridia</taxon>
        <taxon>Eubacteriales</taxon>
        <taxon>Heliobacteriaceae</taxon>
        <taxon>Heliophilum</taxon>
    </lineage>
</organism>
<dbReference type="Pfam" id="PF03205">
    <property type="entry name" value="MobB"/>
    <property type="match status" value="1"/>
</dbReference>
<feature type="binding site" evidence="3">
    <location>
        <begin position="15"/>
        <end position="17"/>
    </location>
    <ligand>
        <name>GTP</name>
        <dbReference type="ChEBI" id="CHEBI:37565"/>
    </ligand>
</feature>
<evidence type="ECO:0000259" key="5">
    <source>
        <dbReference type="Pfam" id="PF12804"/>
    </source>
</evidence>
<dbReference type="EC" id="2.7.7.77" evidence="3"/>
<keyword evidence="3" id="KW-0479">Metal-binding</keyword>
<feature type="binding site" evidence="3">
    <location>
        <position position="27"/>
    </location>
    <ligand>
        <name>GTP</name>
        <dbReference type="ChEBI" id="CHEBI:37565"/>
    </ligand>
</feature>
<keyword evidence="1 3" id="KW-0342">GTP-binding</keyword>
<keyword evidence="7" id="KW-1185">Reference proteome</keyword>
<keyword evidence="3" id="KW-0808">Transferase</keyword>
<dbReference type="AlphaFoldDB" id="A0A4R2RUA7"/>
<comment type="caution">
    <text evidence="3">Lacks conserved residue(s) required for the propagation of feature annotation.</text>
</comment>
<keyword evidence="3" id="KW-0963">Cytoplasm</keyword>
<dbReference type="EMBL" id="SLXT01000018">
    <property type="protein sequence ID" value="TCP63511.1"/>
    <property type="molecule type" value="Genomic_DNA"/>
</dbReference>
<dbReference type="HAMAP" id="MF_00316">
    <property type="entry name" value="MobA"/>
    <property type="match status" value="1"/>
</dbReference>
<comment type="function">
    <text evidence="3">Transfers a GMP moiety from GTP to Mo-molybdopterin (Mo-MPT) cofactor (Moco or molybdenum cofactor) to form Mo-molybdopterin guanine dinucleotide (Mo-MGD) cofactor.</text>
</comment>
<dbReference type="InterPro" id="IPR004435">
    <property type="entry name" value="MobB_dom"/>
</dbReference>
<evidence type="ECO:0000256" key="1">
    <source>
        <dbReference type="ARBA" id="ARBA00023134"/>
    </source>
</evidence>
<dbReference type="InterPro" id="IPR025877">
    <property type="entry name" value="MobA-like_NTP_Trfase"/>
</dbReference>
<name>A0A4R2RUA7_9FIRM</name>
<feature type="domain" description="Molybdopterin-guanine dinucleotide biosynthesis protein B (MobB)" evidence="4">
    <location>
        <begin position="210"/>
        <end position="339"/>
    </location>
</feature>
<dbReference type="GO" id="GO:0006777">
    <property type="term" value="P:Mo-molybdopterin cofactor biosynthetic process"/>
    <property type="evidence" value="ECO:0007669"/>
    <property type="project" value="UniProtKB-KW"/>
</dbReference>
<dbReference type="InterPro" id="IPR013482">
    <property type="entry name" value="Molybde_CF_guanTrfase"/>
</dbReference>
<dbReference type="CDD" id="cd02503">
    <property type="entry name" value="MobA"/>
    <property type="match status" value="1"/>
</dbReference>
<comment type="subcellular location">
    <subcellularLocation>
        <location evidence="3">Cytoplasm</location>
    </subcellularLocation>
</comment>
<evidence type="ECO:0000256" key="2">
    <source>
        <dbReference type="ARBA" id="ARBA00023150"/>
    </source>
</evidence>
<dbReference type="PANTHER" id="PTHR40072">
    <property type="entry name" value="MOLYBDOPTERIN-GUANINE DINUCLEOTIDE BIOSYNTHESIS ADAPTER PROTEIN-RELATED"/>
    <property type="match status" value="1"/>
</dbReference>
<gene>
    <name evidence="3" type="primary">mobA</name>
    <name evidence="6" type="ORF">EDD73_11854</name>
</gene>
<keyword evidence="2 3" id="KW-0501">Molybdenum cofactor biosynthesis</keyword>
<comment type="similarity">
    <text evidence="3">Belongs to the MobA family.</text>
</comment>
<dbReference type="GO" id="GO:0046872">
    <property type="term" value="F:metal ion binding"/>
    <property type="evidence" value="ECO:0007669"/>
    <property type="project" value="UniProtKB-KW"/>
</dbReference>
<dbReference type="Gene3D" id="3.40.50.300">
    <property type="entry name" value="P-loop containing nucleotide triphosphate hydrolases"/>
    <property type="match status" value="1"/>
</dbReference>
<evidence type="ECO:0000256" key="3">
    <source>
        <dbReference type="HAMAP-Rule" id="MF_00316"/>
    </source>
</evidence>
<dbReference type="InterPro" id="IPR027417">
    <property type="entry name" value="P-loop_NTPase"/>
</dbReference>
<dbReference type="GO" id="GO:0005525">
    <property type="term" value="F:GTP binding"/>
    <property type="evidence" value="ECO:0007669"/>
    <property type="project" value="UniProtKB-UniRule"/>
</dbReference>
<dbReference type="GO" id="GO:0005737">
    <property type="term" value="C:cytoplasm"/>
    <property type="evidence" value="ECO:0007669"/>
    <property type="project" value="UniProtKB-SubCell"/>
</dbReference>
<evidence type="ECO:0000313" key="6">
    <source>
        <dbReference type="EMBL" id="TCP63511.1"/>
    </source>
</evidence>
<comment type="catalytic activity">
    <reaction evidence="3">
        <text>Mo-molybdopterin + GTP + H(+) = Mo-molybdopterin guanine dinucleotide + diphosphate</text>
        <dbReference type="Rhea" id="RHEA:34243"/>
        <dbReference type="ChEBI" id="CHEBI:15378"/>
        <dbReference type="ChEBI" id="CHEBI:33019"/>
        <dbReference type="ChEBI" id="CHEBI:37565"/>
        <dbReference type="ChEBI" id="CHEBI:71302"/>
        <dbReference type="ChEBI" id="CHEBI:71310"/>
        <dbReference type="EC" id="2.7.7.77"/>
    </reaction>
</comment>
<accession>A0A4R2RUA7</accession>
<keyword evidence="3" id="KW-0460">Magnesium</keyword>
<dbReference type="SUPFAM" id="SSF53448">
    <property type="entry name" value="Nucleotide-diphospho-sugar transferases"/>
    <property type="match status" value="1"/>
</dbReference>
<dbReference type="InterPro" id="IPR029044">
    <property type="entry name" value="Nucleotide-diphossugar_trans"/>
</dbReference>
<sequence>MSAMTVAMKAAAIILAGGQSSRMGTNKAFLPVGHQSIIAAIIEELRPIVDEIIVVTNDPASYRHLDVQITTDIIPGQGPLSGIHAGLTLSPHFYNLITACDLPFIHRGLAQKLLAMAPGYDGVVPRQGKYLQPLFAVYTKNCLAALEQCLLHDMRKMTDFCRQVPLRYVDECEIGDCGDLEKIFYNVNTPADLRRARELAEKELQSPIPVISIVGTSNSGKTTLVEKLLPELKKRGYRVATLKHSAHDYDVDHPGKDSWRHAQAGADVVVIASPSKITMIEKVQQEPSLDEILSRIQNVDIIITEGFKRGNKPKIEVFRSCVCQELLCPADELIAIASDIPWDIGVPCLSLDDAVGLAELIEARFLAKKSR</sequence>
<dbReference type="Gene3D" id="3.90.550.10">
    <property type="entry name" value="Spore Coat Polysaccharide Biosynthesis Protein SpsA, Chain A"/>
    <property type="match status" value="1"/>
</dbReference>
<feature type="binding site" evidence="3">
    <location>
        <position position="101"/>
    </location>
    <ligand>
        <name>GTP</name>
        <dbReference type="ChEBI" id="CHEBI:37565"/>
    </ligand>
</feature>
<dbReference type="NCBIfam" id="NF011056">
    <property type="entry name" value="PRK14489.1-1"/>
    <property type="match status" value="1"/>
</dbReference>
<dbReference type="CDD" id="cd03116">
    <property type="entry name" value="MobB"/>
    <property type="match status" value="1"/>
</dbReference>
<dbReference type="PANTHER" id="PTHR40072:SF1">
    <property type="entry name" value="MOLYBDOPTERIN-GUANINE DINUCLEOTIDE BIOSYNTHESIS ADAPTER PROTEIN"/>
    <property type="match status" value="1"/>
</dbReference>
<dbReference type="Proteomes" id="UP000294813">
    <property type="component" value="Unassembled WGS sequence"/>
</dbReference>
<feature type="domain" description="MobA-like NTP transferase" evidence="5">
    <location>
        <begin position="12"/>
        <end position="157"/>
    </location>
</feature>
<comment type="caution">
    <text evidence="6">The sequence shown here is derived from an EMBL/GenBank/DDBJ whole genome shotgun (WGS) entry which is preliminary data.</text>
</comment>
<dbReference type="NCBIfam" id="TIGR00176">
    <property type="entry name" value="mobB"/>
    <property type="match status" value="1"/>
</dbReference>
<keyword evidence="3" id="KW-0547">Nucleotide-binding</keyword>
<dbReference type="InterPro" id="IPR052539">
    <property type="entry name" value="MGD_biosynthesis_adapter"/>
</dbReference>
<feature type="binding site" evidence="3">
    <location>
        <position position="72"/>
    </location>
    <ligand>
        <name>GTP</name>
        <dbReference type="ChEBI" id="CHEBI:37565"/>
    </ligand>
</feature>
<evidence type="ECO:0000259" key="4">
    <source>
        <dbReference type="Pfam" id="PF03205"/>
    </source>
</evidence>
<comment type="domain">
    <text evidence="3">The N-terminal domain determines nucleotide recognition and specific binding, while the C-terminal domain determines the specific binding to the target protein.</text>
</comment>
<protein>
    <recommendedName>
        <fullName evidence="3">Probable molybdenum cofactor guanylyltransferase</fullName>
        <shortName evidence="3">MoCo guanylyltransferase</shortName>
        <ecNumber evidence="3">2.7.7.77</ecNumber>
    </recommendedName>
    <alternativeName>
        <fullName evidence="3">GTP:molybdopterin guanylyltransferase</fullName>
    </alternativeName>
    <alternativeName>
        <fullName evidence="3">Mo-MPT guanylyltransferase</fullName>
    </alternativeName>
    <alternativeName>
        <fullName evidence="3">Molybdopterin guanylyltransferase</fullName>
    </alternativeName>
    <alternativeName>
        <fullName evidence="3">Molybdopterin-guanine dinucleotide synthase</fullName>
        <shortName evidence="3">MGD synthase</shortName>
    </alternativeName>
</protein>
<comment type="cofactor">
    <cofactor evidence="3">
        <name>Mg(2+)</name>
        <dbReference type="ChEBI" id="CHEBI:18420"/>
    </cofactor>
</comment>
<dbReference type="SUPFAM" id="SSF52540">
    <property type="entry name" value="P-loop containing nucleoside triphosphate hydrolases"/>
    <property type="match status" value="1"/>
</dbReference>
<reference evidence="6 7" key="1">
    <citation type="submission" date="2019-03" db="EMBL/GenBank/DDBJ databases">
        <title>Genomic Encyclopedia of Type Strains, Phase IV (KMG-IV): sequencing the most valuable type-strain genomes for metagenomic binning, comparative biology and taxonomic classification.</title>
        <authorList>
            <person name="Goeker M."/>
        </authorList>
    </citation>
    <scope>NUCLEOTIDE SEQUENCE [LARGE SCALE GENOMIC DNA]</scope>
    <source>
        <strain evidence="6 7">DSM 11170</strain>
    </source>
</reference>
<feature type="binding site" evidence="3">
    <location>
        <position position="101"/>
    </location>
    <ligand>
        <name>Mg(2+)</name>
        <dbReference type="ChEBI" id="CHEBI:18420"/>
    </ligand>
</feature>
<dbReference type="Pfam" id="PF12804">
    <property type="entry name" value="NTP_transf_3"/>
    <property type="match status" value="1"/>
</dbReference>
<dbReference type="GO" id="GO:0061603">
    <property type="term" value="F:molybdenum cofactor guanylyltransferase activity"/>
    <property type="evidence" value="ECO:0007669"/>
    <property type="project" value="UniProtKB-EC"/>
</dbReference>